<organism evidence="4 5">
    <name type="scientific">Rousettus aegyptiacus</name>
    <name type="common">Egyptian fruit bat</name>
    <name type="synonym">Pteropus aegyptiacus</name>
    <dbReference type="NCBI Taxonomy" id="9407"/>
    <lineage>
        <taxon>Eukaryota</taxon>
        <taxon>Metazoa</taxon>
        <taxon>Chordata</taxon>
        <taxon>Craniata</taxon>
        <taxon>Vertebrata</taxon>
        <taxon>Euteleostomi</taxon>
        <taxon>Mammalia</taxon>
        <taxon>Eutheria</taxon>
        <taxon>Laurasiatheria</taxon>
        <taxon>Chiroptera</taxon>
        <taxon>Yinpterochiroptera</taxon>
        <taxon>Pteropodoidea</taxon>
        <taxon>Pteropodidae</taxon>
        <taxon>Rousettinae</taxon>
        <taxon>Rousettus</taxon>
    </lineage>
</organism>
<accession>A0A7J8BS20</accession>
<evidence type="ECO:0000256" key="3">
    <source>
        <dbReference type="ARBA" id="ARBA00023274"/>
    </source>
</evidence>
<comment type="caution">
    <text evidence="4">The sequence shown here is derived from an EMBL/GenBank/DDBJ whole genome shotgun (WGS) entry which is preliminary data.</text>
</comment>
<dbReference type="SUPFAM" id="SSF54575">
    <property type="entry name" value="Ribosomal protein L31e"/>
    <property type="match status" value="1"/>
</dbReference>
<protein>
    <submittedName>
        <fullName evidence="4">LPS responsive beige-like anchor protein</fullName>
    </submittedName>
</protein>
<dbReference type="GO" id="GO:0002181">
    <property type="term" value="P:cytoplasmic translation"/>
    <property type="evidence" value="ECO:0007669"/>
    <property type="project" value="TreeGrafter"/>
</dbReference>
<keyword evidence="5" id="KW-1185">Reference proteome</keyword>
<dbReference type="Proteomes" id="UP000593571">
    <property type="component" value="Unassembled WGS sequence"/>
</dbReference>
<evidence type="ECO:0000313" key="4">
    <source>
        <dbReference type="EMBL" id="KAF6401653.1"/>
    </source>
</evidence>
<comment type="similarity">
    <text evidence="1">Belongs to the eukaryotic ribosomal protein eL31 family.</text>
</comment>
<sequence length="117" mass="13638">MRNLRMPHTFLFQPGTSRIVPAKNSGEQGCSTIYEVVTTEYTISIHKHIHRVSYKKYGPWILRETQKFAMKKMGTPDVCMDIRLNKAVWANGIRHSSDYISALFRRPNKVEESPHKF</sequence>
<keyword evidence="3" id="KW-0687">Ribonucleoprotein</keyword>
<evidence type="ECO:0000256" key="2">
    <source>
        <dbReference type="ARBA" id="ARBA00022980"/>
    </source>
</evidence>
<dbReference type="Pfam" id="PF01198">
    <property type="entry name" value="Ribosomal_L31e"/>
    <property type="match status" value="1"/>
</dbReference>
<dbReference type="EMBL" id="JACASE010000016">
    <property type="protein sequence ID" value="KAF6401653.1"/>
    <property type="molecule type" value="Genomic_DNA"/>
</dbReference>
<reference evidence="4 5" key="1">
    <citation type="journal article" date="2020" name="Nature">
        <title>Six reference-quality genomes reveal evolution of bat adaptations.</title>
        <authorList>
            <person name="Jebb D."/>
            <person name="Huang Z."/>
            <person name="Pippel M."/>
            <person name="Hughes G.M."/>
            <person name="Lavrichenko K."/>
            <person name="Devanna P."/>
            <person name="Winkler S."/>
            <person name="Jermiin L.S."/>
            <person name="Skirmuntt E.C."/>
            <person name="Katzourakis A."/>
            <person name="Burkitt-Gray L."/>
            <person name="Ray D.A."/>
            <person name="Sullivan K.A.M."/>
            <person name="Roscito J.G."/>
            <person name="Kirilenko B.M."/>
            <person name="Davalos L.M."/>
            <person name="Corthals A.P."/>
            <person name="Power M.L."/>
            <person name="Jones G."/>
            <person name="Ransome R.D."/>
            <person name="Dechmann D.K.N."/>
            <person name="Locatelli A.G."/>
            <person name="Puechmaille S.J."/>
            <person name="Fedrigo O."/>
            <person name="Jarvis E.D."/>
            <person name="Hiller M."/>
            <person name="Vernes S.C."/>
            <person name="Myers E.W."/>
            <person name="Teeling E.C."/>
        </authorList>
    </citation>
    <scope>NUCLEOTIDE SEQUENCE [LARGE SCALE GENOMIC DNA]</scope>
    <source>
        <strain evidence="4">MRouAeg1</strain>
        <tissue evidence="4">Muscle</tissue>
    </source>
</reference>
<dbReference type="AlphaFoldDB" id="A0A7J8BS20"/>
<proteinExistence type="inferred from homology"/>
<gene>
    <name evidence="4" type="ORF">HJG63_012644</name>
</gene>
<dbReference type="PANTHER" id="PTHR10956">
    <property type="entry name" value="60S RIBOSOMAL PROTEIN L31"/>
    <property type="match status" value="1"/>
</dbReference>
<dbReference type="GO" id="GO:0003735">
    <property type="term" value="F:structural constituent of ribosome"/>
    <property type="evidence" value="ECO:0007669"/>
    <property type="project" value="InterPro"/>
</dbReference>
<keyword evidence="2" id="KW-0689">Ribosomal protein</keyword>
<evidence type="ECO:0000313" key="5">
    <source>
        <dbReference type="Proteomes" id="UP000593571"/>
    </source>
</evidence>
<dbReference type="GO" id="GO:0022625">
    <property type="term" value="C:cytosolic large ribosomal subunit"/>
    <property type="evidence" value="ECO:0007669"/>
    <property type="project" value="TreeGrafter"/>
</dbReference>
<dbReference type="PANTHER" id="PTHR10956:SF0">
    <property type="entry name" value="60S RIBOSOMAL PROTEIN L31"/>
    <property type="match status" value="1"/>
</dbReference>
<dbReference type="InterPro" id="IPR000054">
    <property type="entry name" value="Ribosomal_eL31"/>
</dbReference>
<dbReference type="Gene3D" id="3.10.440.10">
    <property type="match status" value="1"/>
</dbReference>
<dbReference type="SMART" id="SM01380">
    <property type="entry name" value="Ribosomal_L31e"/>
    <property type="match status" value="1"/>
</dbReference>
<dbReference type="InterPro" id="IPR023621">
    <property type="entry name" value="Ribosomal_eL31_dom_sf"/>
</dbReference>
<evidence type="ECO:0000256" key="1">
    <source>
        <dbReference type="ARBA" id="ARBA00010808"/>
    </source>
</evidence>
<name>A0A7J8BS20_ROUAE</name>